<dbReference type="EMBL" id="JARJCW010000023">
    <property type="protein sequence ID" value="KAJ7212557.1"/>
    <property type="molecule type" value="Genomic_DNA"/>
</dbReference>
<reference evidence="2" key="1">
    <citation type="submission" date="2023-03" db="EMBL/GenBank/DDBJ databases">
        <title>Massive genome expansion in bonnet fungi (Mycena s.s.) driven by repeated elements and novel gene families across ecological guilds.</title>
        <authorList>
            <consortium name="Lawrence Berkeley National Laboratory"/>
            <person name="Harder C.B."/>
            <person name="Miyauchi S."/>
            <person name="Viragh M."/>
            <person name="Kuo A."/>
            <person name="Thoen E."/>
            <person name="Andreopoulos B."/>
            <person name="Lu D."/>
            <person name="Skrede I."/>
            <person name="Drula E."/>
            <person name="Henrissat B."/>
            <person name="Morin E."/>
            <person name="Kohler A."/>
            <person name="Barry K."/>
            <person name="LaButti K."/>
            <person name="Morin E."/>
            <person name="Salamov A."/>
            <person name="Lipzen A."/>
            <person name="Mereny Z."/>
            <person name="Hegedus B."/>
            <person name="Baldrian P."/>
            <person name="Stursova M."/>
            <person name="Weitz H."/>
            <person name="Taylor A."/>
            <person name="Grigoriev I.V."/>
            <person name="Nagy L.G."/>
            <person name="Martin F."/>
            <person name="Kauserud H."/>
        </authorList>
    </citation>
    <scope>NUCLEOTIDE SEQUENCE</scope>
    <source>
        <strain evidence="2">9144</strain>
    </source>
</reference>
<feature type="region of interest" description="Disordered" evidence="1">
    <location>
        <begin position="278"/>
        <end position="297"/>
    </location>
</feature>
<feature type="region of interest" description="Disordered" evidence="1">
    <location>
        <begin position="302"/>
        <end position="333"/>
    </location>
</feature>
<organism evidence="2 3">
    <name type="scientific">Mycena pura</name>
    <dbReference type="NCBI Taxonomy" id="153505"/>
    <lineage>
        <taxon>Eukaryota</taxon>
        <taxon>Fungi</taxon>
        <taxon>Dikarya</taxon>
        <taxon>Basidiomycota</taxon>
        <taxon>Agaricomycotina</taxon>
        <taxon>Agaricomycetes</taxon>
        <taxon>Agaricomycetidae</taxon>
        <taxon>Agaricales</taxon>
        <taxon>Marasmiineae</taxon>
        <taxon>Mycenaceae</taxon>
        <taxon>Mycena</taxon>
    </lineage>
</organism>
<evidence type="ECO:0000256" key="1">
    <source>
        <dbReference type="SAM" id="MobiDB-lite"/>
    </source>
</evidence>
<dbReference type="AlphaFoldDB" id="A0AAD6VKT5"/>
<dbReference type="Proteomes" id="UP001219525">
    <property type="component" value="Unassembled WGS sequence"/>
</dbReference>
<evidence type="ECO:0000313" key="2">
    <source>
        <dbReference type="EMBL" id="KAJ7212557.1"/>
    </source>
</evidence>
<proteinExistence type="predicted"/>
<comment type="caution">
    <text evidence="2">The sequence shown here is derived from an EMBL/GenBank/DDBJ whole genome shotgun (WGS) entry which is preliminary data.</text>
</comment>
<evidence type="ECO:0000313" key="3">
    <source>
        <dbReference type="Proteomes" id="UP001219525"/>
    </source>
</evidence>
<sequence>MAMLTPLATRKLTARTNTATGGATRRTRTTVIAVAARTTSPPDASQICRKRLSRGSSIVLVPMSDRTRSLNHRMSLIHLPNPLAVVLPLLLHLSTGVPTTKKIRDDTDEEQTYAAIERVYTTFEDGVQYDDMRYENTCLQSTQCATSRTERSADSGDLFVSLRPSRGSARTGSVTSNVTAGTSFFFPTSSRRHFQRPARPSSSIVVTGSFTWPGIPTEPVTAATRRDGVGVWLPGNGRLNPAPGSNAHRPSPIPQRRPFQRKPSTVILINYSAFSEGSSSDGFGLDSDSSASSRFASSEALDWDGRSMFGGSTRSSSPAFDMPQPSALLEPPP</sequence>
<feature type="region of interest" description="Disordered" evidence="1">
    <location>
        <begin position="235"/>
        <end position="258"/>
    </location>
</feature>
<accession>A0AAD6VKT5</accession>
<name>A0AAD6VKT5_9AGAR</name>
<gene>
    <name evidence="2" type="ORF">GGX14DRAFT_393456</name>
</gene>
<protein>
    <submittedName>
        <fullName evidence="2">Uncharacterized protein</fullName>
    </submittedName>
</protein>
<keyword evidence="3" id="KW-1185">Reference proteome</keyword>